<dbReference type="EC" id="1.1.1.45" evidence="9"/>
<evidence type="ECO:0000256" key="3">
    <source>
        <dbReference type="ARBA" id="ARBA00009463"/>
    </source>
</evidence>
<organism evidence="13 14">
    <name type="scientific">Cohnella soli</name>
    <dbReference type="NCBI Taxonomy" id="425005"/>
    <lineage>
        <taxon>Bacteria</taxon>
        <taxon>Bacillati</taxon>
        <taxon>Bacillota</taxon>
        <taxon>Bacilli</taxon>
        <taxon>Bacillales</taxon>
        <taxon>Paenibacillaceae</taxon>
        <taxon>Cohnella</taxon>
    </lineage>
</organism>
<reference evidence="14" key="1">
    <citation type="journal article" date="2019" name="Int. J. Syst. Evol. Microbiol.">
        <title>The Global Catalogue of Microorganisms (GCM) 10K type strain sequencing project: providing services to taxonomists for standard genome sequencing and annotation.</title>
        <authorList>
            <consortium name="The Broad Institute Genomics Platform"/>
            <consortium name="The Broad Institute Genome Sequencing Center for Infectious Disease"/>
            <person name="Wu L."/>
            <person name="Ma J."/>
        </authorList>
    </citation>
    <scope>NUCLEOTIDE SEQUENCE [LARGE SCALE GENOMIC DNA]</scope>
    <source>
        <strain evidence="14">CGMCC 1.18575</strain>
    </source>
</reference>
<evidence type="ECO:0000256" key="7">
    <source>
        <dbReference type="ARBA" id="ARBA00023002"/>
    </source>
</evidence>
<sequence length="295" mass="32221">MFQSIAVIGAGTMGRGIARLLAGHGSRVTLYDPNPEALHAMKASRVEAEENLGLQLTTNLQEAVRHAELILEAAPENLEIKRAIYEQIATTVGEDTIIASNTSTYPLAVLAEHQPFADRMLIAHFFNPADIIPLVEIVQLETTRPGLAERLADTLRTAGKVPVMLNKDVPGFLANRLQAAVMREACHLLEIGVATAEQVDTAVKEGLGPRWALNGPFEIADFGGLDVWEKVTGHLFPHLGRETEVPEAIAEQVQRGRLGLKSGSGFYEYGDAGNGEQTVRQWRDRLTKLICSRED</sequence>
<dbReference type="PANTHER" id="PTHR48075">
    <property type="entry name" value="3-HYDROXYACYL-COA DEHYDROGENASE FAMILY PROTEIN"/>
    <property type="match status" value="1"/>
</dbReference>
<dbReference type="Gene3D" id="3.40.50.720">
    <property type="entry name" value="NAD(P)-binding Rossmann-like Domain"/>
    <property type="match status" value="1"/>
</dbReference>
<evidence type="ECO:0000313" key="14">
    <source>
        <dbReference type="Proteomes" id="UP001596113"/>
    </source>
</evidence>
<keyword evidence="6" id="KW-0597">Phosphoprotein</keyword>
<dbReference type="RefSeq" id="WP_378133980.1">
    <property type="nucleotide sequence ID" value="NZ_JBHSMI010000025.1"/>
</dbReference>
<dbReference type="SUPFAM" id="SSF51735">
    <property type="entry name" value="NAD(P)-binding Rossmann-fold domains"/>
    <property type="match status" value="1"/>
</dbReference>
<protein>
    <recommendedName>
        <fullName evidence="10">L-gulonate 3-dehydrogenase</fullName>
        <ecNumber evidence="9">1.1.1.45</ecNumber>
    </recommendedName>
    <alternativeName>
        <fullName evidence="10">L-gulonate 3-dehydrogenase</fullName>
    </alternativeName>
</protein>
<comment type="subunit">
    <text evidence="4">Homodimer.</text>
</comment>
<keyword evidence="14" id="KW-1185">Reference proteome</keyword>
<dbReference type="InterPro" id="IPR036291">
    <property type="entry name" value="NAD(P)-bd_dom_sf"/>
</dbReference>
<feature type="domain" description="3-hydroxyacyl-CoA dehydrogenase C-terminal" evidence="11">
    <location>
        <begin position="171"/>
        <end position="269"/>
    </location>
</feature>
<evidence type="ECO:0000256" key="8">
    <source>
        <dbReference type="ARBA" id="ARBA00023027"/>
    </source>
</evidence>
<dbReference type="PIRSF" id="PIRSF000105">
    <property type="entry name" value="HCDH"/>
    <property type="match status" value="1"/>
</dbReference>
<accession>A0ABW0HVZ0</accession>
<dbReference type="PROSITE" id="PS00067">
    <property type="entry name" value="3HCDH"/>
    <property type="match status" value="1"/>
</dbReference>
<dbReference type="PANTHER" id="PTHR48075:SF1">
    <property type="entry name" value="LAMBDA-CRYSTALLIN HOMOLOG"/>
    <property type="match status" value="1"/>
</dbReference>
<evidence type="ECO:0000256" key="2">
    <source>
        <dbReference type="ARBA" id="ARBA00005086"/>
    </source>
</evidence>
<comment type="similarity">
    <text evidence="3">Belongs to the 3-hydroxyacyl-CoA dehydrogenase family.</text>
</comment>
<evidence type="ECO:0000259" key="11">
    <source>
        <dbReference type="Pfam" id="PF00725"/>
    </source>
</evidence>
<dbReference type="Proteomes" id="UP001596113">
    <property type="component" value="Unassembled WGS sequence"/>
</dbReference>
<evidence type="ECO:0000256" key="9">
    <source>
        <dbReference type="ARBA" id="ARBA00038962"/>
    </source>
</evidence>
<dbReference type="InterPro" id="IPR022694">
    <property type="entry name" value="3-OHacyl-CoA_DH"/>
</dbReference>
<keyword evidence="7 13" id="KW-0560">Oxidoreductase</keyword>
<dbReference type="InterPro" id="IPR006176">
    <property type="entry name" value="3-OHacyl-CoA_DH_NAD-bd"/>
</dbReference>
<evidence type="ECO:0000256" key="6">
    <source>
        <dbReference type="ARBA" id="ARBA00022553"/>
    </source>
</evidence>
<dbReference type="Gene3D" id="1.10.1040.10">
    <property type="entry name" value="N-(1-d-carboxylethyl)-l-norvaline Dehydrogenase, domain 2"/>
    <property type="match status" value="1"/>
</dbReference>
<gene>
    <name evidence="13" type="ORF">ACFPOF_15015</name>
</gene>
<evidence type="ECO:0000259" key="12">
    <source>
        <dbReference type="Pfam" id="PF02737"/>
    </source>
</evidence>
<feature type="domain" description="3-hydroxyacyl-CoA dehydrogenase NAD binding" evidence="12">
    <location>
        <begin position="5"/>
        <end position="168"/>
    </location>
</feature>
<keyword evidence="8" id="KW-0520">NAD</keyword>
<evidence type="ECO:0000313" key="13">
    <source>
        <dbReference type="EMBL" id="MFC5404052.1"/>
    </source>
</evidence>
<proteinExistence type="inferred from homology"/>
<dbReference type="InterPro" id="IPR008927">
    <property type="entry name" value="6-PGluconate_DH-like_C_sf"/>
</dbReference>
<evidence type="ECO:0000256" key="1">
    <source>
        <dbReference type="ARBA" id="ARBA00004496"/>
    </source>
</evidence>
<dbReference type="InterPro" id="IPR006180">
    <property type="entry name" value="3-OHacyl-CoA_DH_CS"/>
</dbReference>
<comment type="pathway">
    <text evidence="2">Lipid metabolism; butanoate metabolism.</text>
</comment>
<comment type="caution">
    <text evidence="13">The sequence shown here is derived from an EMBL/GenBank/DDBJ whole genome shotgun (WGS) entry which is preliminary data.</text>
</comment>
<dbReference type="EMBL" id="JBHSMI010000025">
    <property type="protein sequence ID" value="MFC5404052.1"/>
    <property type="molecule type" value="Genomic_DNA"/>
</dbReference>
<dbReference type="Pfam" id="PF02737">
    <property type="entry name" value="3HCDH_N"/>
    <property type="match status" value="1"/>
</dbReference>
<dbReference type="GO" id="GO:0003857">
    <property type="term" value="F:(3S)-3-hydroxyacyl-CoA dehydrogenase (NAD+) activity"/>
    <property type="evidence" value="ECO:0007669"/>
    <property type="project" value="UniProtKB-EC"/>
</dbReference>
<dbReference type="SUPFAM" id="SSF48179">
    <property type="entry name" value="6-phosphogluconate dehydrogenase C-terminal domain-like"/>
    <property type="match status" value="1"/>
</dbReference>
<dbReference type="Pfam" id="PF00725">
    <property type="entry name" value="3HCDH"/>
    <property type="match status" value="1"/>
</dbReference>
<comment type="subcellular location">
    <subcellularLocation>
        <location evidence="1">Cytoplasm</location>
    </subcellularLocation>
</comment>
<keyword evidence="5" id="KW-0963">Cytoplasm</keyword>
<name>A0ABW0HVZ0_9BACL</name>
<evidence type="ECO:0000256" key="10">
    <source>
        <dbReference type="ARBA" id="ARBA00042709"/>
    </source>
</evidence>
<evidence type="ECO:0000256" key="4">
    <source>
        <dbReference type="ARBA" id="ARBA00011738"/>
    </source>
</evidence>
<evidence type="ECO:0000256" key="5">
    <source>
        <dbReference type="ARBA" id="ARBA00022490"/>
    </source>
</evidence>
<dbReference type="InterPro" id="IPR013328">
    <property type="entry name" value="6PGD_dom2"/>
</dbReference>
<dbReference type="InterPro" id="IPR006108">
    <property type="entry name" value="3HC_DH_C"/>
</dbReference>